<evidence type="ECO:0000313" key="3">
    <source>
        <dbReference type="Proteomes" id="UP001144280"/>
    </source>
</evidence>
<comment type="caution">
    <text evidence="2">The sequence shown here is derived from an EMBL/GenBank/DDBJ whole genome shotgun (WGS) entry which is preliminary data.</text>
</comment>
<evidence type="ECO:0000259" key="1">
    <source>
        <dbReference type="Pfam" id="PF21837"/>
    </source>
</evidence>
<dbReference type="Proteomes" id="UP001144280">
    <property type="component" value="Unassembled WGS sequence"/>
</dbReference>
<dbReference type="Pfam" id="PF21837">
    <property type="entry name" value="DUF6896"/>
    <property type="match status" value="1"/>
</dbReference>
<proteinExistence type="predicted"/>
<evidence type="ECO:0000313" key="2">
    <source>
        <dbReference type="EMBL" id="GLH99932.1"/>
    </source>
</evidence>
<sequence>MLPPDMHVIASSSVAGRGPILTVLQLVTDSEAATLRPALEHLIAEFRQLARALVDQLPVAPSPASDIDWSYPKTVQLNDTTWYTSPHGEHCRFEDPASGVVVEANLHAPDTIDPYFLLVYAETSGRHSAILDACTEGFHDMCRLLDLAGII</sequence>
<feature type="domain" description="DUF6896" evidence="1">
    <location>
        <begin position="41"/>
        <end position="137"/>
    </location>
</feature>
<protein>
    <recommendedName>
        <fullName evidence="1">DUF6896 domain-containing protein</fullName>
    </recommendedName>
</protein>
<dbReference type="EMBL" id="BSDI01000029">
    <property type="protein sequence ID" value="GLH99932.1"/>
    <property type="molecule type" value="Genomic_DNA"/>
</dbReference>
<reference evidence="2" key="1">
    <citation type="submission" date="2022-12" db="EMBL/GenBank/DDBJ databases">
        <title>New Phytohabitans aurantiacus sp. RD004123 nov., an actinomycete isolated from soil.</title>
        <authorList>
            <person name="Triningsih D.W."/>
            <person name="Harunari E."/>
            <person name="Igarashi Y."/>
        </authorList>
    </citation>
    <scope>NUCLEOTIDE SEQUENCE</scope>
    <source>
        <strain evidence="2">RD004123</strain>
    </source>
</reference>
<accession>A0ABQ5R053</accession>
<name>A0ABQ5R053_9ACTN</name>
<organism evidence="2 3">
    <name type="scientific">Phytohabitans aurantiacus</name>
    <dbReference type="NCBI Taxonomy" id="3016789"/>
    <lineage>
        <taxon>Bacteria</taxon>
        <taxon>Bacillati</taxon>
        <taxon>Actinomycetota</taxon>
        <taxon>Actinomycetes</taxon>
        <taxon>Micromonosporales</taxon>
        <taxon>Micromonosporaceae</taxon>
    </lineage>
</organism>
<dbReference type="RefSeq" id="WP_281899924.1">
    <property type="nucleotide sequence ID" value="NZ_BSDI01000029.1"/>
</dbReference>
<dbReference type="InterPro" id="IPR054191">
    <property type="entry name" value="DUF6896"/>
</dbReference>
<gene>
    <name evidence="2" type="ORF">Pa4123_52080</name>
</gene>
<keyword evidence="3" id="KW-1185">Reference proteome</keyword>